<name>B0VR97_ACIBS</name>
<evidence type="ECO:0000313" key="5">
    <source>
        <dbReference type="EMBL" id="CAO99891.1"/>
    </source>
</evidence>
<feature type="chain" id="PRO_5002755607" description="SH3 domain protein" evidence="4">
    <location>
        <begin position="37"/>
        <end position="175"/>
    </location>
</feature>
<evidence type="ECO:0000256" key="2">
    <source>
        <dbReference type="SAM" id="MobiDB-lite"/>
    </source>
</evidence>
<feature type="coiled-coil region" evidence="1">
    <location>
        <begin position="106"/>
        <end position="140"/>
    </location>
</feature>
<evidence type="ECO:0000256" key="1">
    <source>
        <dbReference type="SAM" id="Coils"/>
    </source>
</evidence>
<keyword evidence="3" id="KW-0812">Transmembrane</keyword>
<dbReference type="EMBL" id="CU468230">
    <property type="protein sequence ID" value="CAO99891.1"/>
    <property type="molecule type" value="Genomic_DNA"/>
</dbReference>
<keyword evidence="3" id="KW-1133">Transmembrane helix</keyword>
<evidence type="ECO:0000313" key="6">
    <source>
        <dbReference type="Proteomes" id="UP000001741"/>
    </source>
</evidence>
<evidence type="ECO:0008006" key="7">
    <source>
        <dbReference type="Google" id="ProtNLM"/>
    </source>
</evidence>
<keyword evidence="1" id="KW-0175">Coiled coil</keyword>
<reference evidence="5 6" key="1">
    <citation type="journal article" date="2008" name="PLoS ONE">
        <title>Comparative analysis of Acinetobacters: three genomes for three lifestyles.</title>
        <authorList>
            <person name="Vallenet D."/>
            <person name="Nordmann P."/>
            <person name="Barbe V."/>
            <person name="Poirel L."/>
            <person name="Mangenot S."/>
            <person name="Bataille E."/>
            <person name="Dossat C."/>
            <person name="Gas S."/>
            <person name="Kreimeyer A."/>
            <person name="Lenoble P."/>
            <person name="Oztas S."/>
            <person name="Poulain J."/>
            <person name="Segurens B."/>
            <person name="Robert C."/>
            <person name="Abergel C."/>
            <person name="Claverie J.M."/>
            <person name="Raoult D."/>
            <person name="Medigue C."/>
            <person name="Weissenbach J."/>
            <person name="Cruveiller S."/>
        </authorList>
    </citation>
    <scope>NUCLEOTIDE SEQUENCE [LARGE SCALE GENOMIC DNA]</scope>
    <source>
        <strain evidence="5 6">SDF</strain>
    </source>
</reference>
<evidence type="ECO:0000256" key="4">
    <source>
        <dbReference type="SAM" id="SignalP"/>
    </source>
</evidence>
<keyword evidence="4" id="KW-0732">Signal</keyword>
<feature type="region of interest" description="Disordered" evidence="2">
    <location>
        <begin position="39"/>
        <end position="79"/>
    </location>
</feature>
<protein>
    <recommendedName>
        <fullName evidence="7">SH3 domain protein</fullName>
    </recommendedName>
</protein>
<feature type="transmembrane region" description="Helical" evidence="3">
    <location>
        <begin position="145"/>
        <end position="168"/>
    </location>
</feature>
<dbReference type="KEGG" id="abm:ABSDF0506"/>
<dbReference type="Proteomes" id="UP000001741">
    <property type="component" value="Chromosome"/>
</dbReference>
<organism evidence="5 6">
    <name type="scientific">Acinetobacter baumannii (strain SDF)</name>
    <dbReference type="NCBI Taxonomy" id="509170"/>
    <lineage>
        <taxon>Bacteria</taxon>
        <taxon>Pseudomonadati</taxon>
        <taxon>Pseudomonadota</taxon>
        <taxon>Gammaproteobacteria</taxon>
        <taxon>Moraxellales</taxon>
        <taxon>Moraxellaceae</taxon>
        <taxon>Acinetobacter</taxon>
        <taxon>Acinetobacter calcoaceticus/baumannii complex</taxon>
    </lineage>
</organism>
<dbReference type="BioCyc" id="ABAU509170:GCL9-420-MONOMER"/>
<feature type="signal peptide" evidence="4">
    <location>
        <begin position="1"/>
        <end position="36"/>
    </location>
</feature>
<keyword evidence="3" id="KW-0472">Membrane</keyword>
<evidence type="ECO:0000256" key="3">
    <source>
        <dbReference type="SAM" id="Phobius"/>
    </source>
</evidence>
<sequence>MLMSNHLIKHFQKGKRMQLATKSFLGLCLICSTAGAVEPAATPATPPTAASTQNAKPAPTSATVAKPATTTAPTTTQPLTAEQIAKNKQQQDAKIKALVQDQASRLKQLEHANLEALAQNQELQLKNDNLSVQVQVLQSERSAQMFLYGAVTLAGGVLLGFFIASYVYTKRRRQW</sequence>
<proteinExistence type="predicted"/>
<gene>
    <name evidence="5" type="ordered locus">ABSDF0506</name>
</gene>
<accession>B0VR97</accession>
<dbReference type="AlphaFoldDB" id="B0VR97"/>
<dbReference type="HOGENOM" id="CLU_1599144_0_0_6"/>